<dbReference type="InterPro" id="IPR002869">
    <property type="entry name" value="Pyrv_flavodox_OxRed_cen"/>
</dbReference>
<evidence type="ECO:0000313" key="8">
    <source>
        <dbReference type="Proteomes" id="UP001060771"/>
    </source>
</evidence>
<proteinExistence type="predicted"/>
<dbReference type="InterPro" id="IPR019752">
    <property type="entry name" value="Pyrv/ketoisovalerate_OxRed_cat"/>
</dbReference>
<evidence type="ECO:0000256" key="3">
    <source>
        <dbReference type="ARBA" id="ARBA00049357"/>
    </source>
</evidence>
<keyword evidence="6" id="KW-0670">Pyruvate</keyword>
<evidence type="ECO:0000256" key="1">
    <source>
        <dbReference type="ARBA" id="ARBA00012822"/>
    </source>
</evidence>
<dbReference type="GeneID" id="76206211"/>
<keyword evidence="8" id="KW-1185">Reference proteome</keyword>
<evidence type="ECO:0000313" key="5">
    <source>
        <dbReference type="EMBL" id="BDR91563.1"/>
    </source>
</evidence>
<keyword evidence="2" id="KW-0560">Oxidoreductase</keyword>
<dbReference type="GO" id="GO:0019164">
    <property type="term" value="F:pyruvate synthase activity"/>
    <property type="evidence" value="ECO:0007669"/>
    <property type="project" value="UniProtKB-EC"/>
</dbReference>
<dbReference type="InterPro" id="IPR051626">
    <property type="entry name" value="Oxidoreductase_gamma_subunit"/>
</dbReference>
<protein>
    <recommendedName>
        <fullName evidence="1">pyruvate synthase</fullName>
        <ecNumber evidence="1">1.2.7.1</ecNumber>
    </recommendedName>
</protein>
<dbReference type="Proteomes" id="UP000657075">
    <property type="component" value="Unassembled WGS sequence"/>
</dbReference>
<evidence type="ECO:0000313" key="6">
    <source>
        <dbReference type="EMBL" id="GGI74150.1"/>
    </source>
</evidence>
<dbReference type="EMBL" id="AP026830">
    <property type="protein sequence ID" value="BDR91563.1"/>
    <property type="molecule type" value="Genomic_DNA"/>
</dbReference>
<dbReference type="PANTHER" id="PTHR43366:SF1">
    <property type="entry name" value="PYRUVATE SYNTHASE SUBUNIT PORC"/>
    <property type="match status" value="1"/>
</dbReference>
<evidence type="ECO:0000256" key="2">
    <source>
        <dbReference type="ARBA" id="ARBA00023002"/>
    </source>
</evidence>
<evidence type="ECO:0000259" key="4">
    <source>
        <dbReference type="Pfam" id="PF01558"/>
    </source>
</evidence>
<reference evidence="6" key="2">
    <citation type="submission" date="2020-09" db="EMBL/GenBank/DDBJ databases">
        <authorList>
            <person name="Sun Q."/>
            <person name="Ohkuma M."/>
        </authorList>
    </citation>
    <scope>NUCLEOTIDE SEQUENCE</scope>
    <source>
        <strain evidence="6">JCM 11219</strain>
    </source>
</reference>
<dbReference type="InterPro" id="IPR011894">
    <property type="entry name" value="PorC_KorC"/>
</dbReference>
<feature type="domain" description="Pyruvate/ketoisovalerate oxidoreductase catalytic" evidence="4">
    <location>
        <begin position="14"/>
        <end position="178"/>
    </location>
</feature>
<organism evidence="6 7">
    <name type="scientific">Vulcanisaeta souniana JCM 11219</name>
    <dbReference type="NCBI Taxonomy" id="1293586"/>
    <lineage>
        <taxon>Archaea</taxon>
        <taxon>Thermoproteota</taxon>
        <taxon>Thermoprotei</taxon>
        <taxon>Thermoproteales</taxon>
        <taxon>Thermoproteaceae</taxon>
        <taxon>Vulcanisaeta</taxon>
    </lineage>
</organism>
<comment type="catalytic activity">
    <reaction evidence="3">
        <text>2 oxidized [2Fe-2S]-[ferredoxin] + pyruvate + CoA = 2 reduced [2Fe-2S]-[ferredoxin] + acetyl-CoA + CO2 + H(+)</text>
        <dbReference type="Rhea" id="RHEA:12765"/>
        <dbReference type="Rhea" id="RHEA-COMP:10000"/>
        <dbReference type="Rhea" id="RHEA-COMP:10001"/>
        <dbReference type="ChEBI" id="CHEBI:15361"/>
        <dbReference type="ChEBI" id="CHEBI:15378"/>
        <dbReference type="ChEBI" id="CHEBI:16526"/>
        <dbReference type="ChEBI" id="CHEBI:33737"/>
        <dbReference type="ChEBI" id="CHEBI:33738"/>
        <dbReference type="ChEBI" id="CHEBI:57287"/>
        <dbReference type="ChEBI" id="CHEBI:57288"/>
        <dbReference type="EC" id="1.2.7.1"/>
    </reaction>
</comment>
<gene>
    <name evidence="6" type="ORF">GCM10007112_08720</name>
    <name evidence="5" type="ORF">Vsou_06560</name>
</gene>
<dbReference type="RefSeq" id="WP_188602836.1">
    <property type="nucleotide sequence ID" value="NZ_AP026830.1"/>
</dbReference>
<name>A0A830E1S0_9CREN</name>
<reference evidence="6" key="1">
    <citation type="journal article" date="2014" name="Int. J. Syst. Evol. Microbiol.">
        <title>Complete genome sequence of Corynebacterium casei LMG S-19264T (=DSM 44701T), isolated from a smear-ripened cheese.</title>
        <authorList>
            <consortium name="US DOE Joint Genome Institute (JGI-PGF)"/>
            <person name="Walter F."/>
            <person name="Albersmeier A."/>
            <person name="Kalinowski J."/>
            <person name="Ruckert C."/>
        </authorList>
    </citation>
    <scope>NUCLEOTIDE SEQUENCE</scope>
    <source>
        <strain evidence="6">JCM 11219</strain>
    </source>
</reference>
<dbReference type="AlphaFoldDB" id="A0A830E1S0"/>
<dbReference type="NCBIfam" id="TIGR02175">
    <property type="entry name" value="PorC_KorC"/>
    <property type="match status" value="1"/>
</dbReference>
<sequence>MGDSTVEITFFGRGGQGAVTAAQIIAQAAIRRGLFASAFPEYGAERRGAPVRAYVRLSREPVLAREPIEKPDISVVFDTRLLSVFNIPAITKSYIVINALSIDDARQSVGKFSGKVVYVNAYEISTKHLGKPIVNTTMLGALLKVLDLVDVDTVKGLVLETFGKRLGKSNIEALEEAYKVAEVIVL</sequence>
<dbReference type="SUPFAM" id="SSF53323">
    <property type="entry name" value="Pyruvate-ferredoxin oxidoreductase, PFOR, domain III"/>
    <property type="match status" value="1"/>
</dbReference>
<dbReference type="OrthoDB" id="372091at2157"/>
<reference evidence="8" key="3">
    <citation type="submission" date="2022-09" db="EMBL/GenBank/DDBJ databases">
        <title>Complete genome sequence of Vulcanisaeta souniana.</title>
        <authorList>
            <person name="Kato S."/>
            <person name="Itoh T."/>
            <person name="Ohkuma M."/>
        </authorList>
    </citation>
    <scope>NUCLEOTIDE SEQUENCE [LARGE SCALE GENOMIC DNA]</scope>
    <source>
        <strain evidence="8">JCM 11219</strain>
    </source>
</reference>
<dbReference type="EC" id="1.2.7.1" evidence="1"/>
<accession>A0A830E1S0</accession>
<dbReference type="Gene3D" id="3.40.920.10">
    <property type="entry name" value="Pyruvate-ferredoxin oxidoreductase, PFOR, domain III"/>
    <property type="match status" value="1"/>
</dbReference>
<dbReference type="Pfam" id="PF01558">
    <property type="entry name" value="POR"/>
    <property type="match status" value="1"/>
</dbReference>
<dbReference type="PANTHER" id="PTHR43366">
    <property type="entry name" value="PYRUVATE SYNTHASE SUBUNIT PORC"/>
    <property type="match status" value="1"/>
</dbReference>
<dbReference type="Proteomes" id="UP001060771">
    <property type="component" value="Chromosome"/>
</dbReference>
<reference evidence="5" key="4">
    <citation type="journal article" date="2023" name="Microbiol. Resour. Announc.">
        <title>Complete Genome Sequence of Vulcanisaeta souniana Strain IC-059, a Hyperthermophilic Archaeon Isolated from Hot Spring Water in Japan.</title>
        <authorList>
            <person name="Kato S."/>
            <person name="Itoh T."/>
            <person name="Wu L."/>
            <person name="Ma J."/>
            <person name="Ohkuma M."/>
        </authorList>
    </citation>
    <scope>NUCLEOTIDE SEQUENCE</scope>
    <source>
        <strain evidence="5">JCM 11219</strain>
    </source>
</reference>
<evidence type="ECO:0000313" key="7">
    <source>
        <dbReference type="Proteomes" id="UP000657075"/>
    </source>
</evidence>
<dbReference type="EMBL" id="BMNM01000002">
    <property type="protein sequence ID" value="GGI74150.1"/>
    <property type="molecule type" value="Genomic_DNA"/>
</dbReference>